<dbReference type="PROSITE" id="PS50005">
    <property type="entry name" value="TPR"/>
    <property type="match status" value="1"/>
</dbReference>
<accession>A0ABM1VA50</accession>
<feature type="repeat" description="ANK" evidence="1">
    <location>
        <begin position="165"/>
        <end position="197"/>
    </location>
</feature>
<feature type="repeat" description="ANK" evidence="1">
    <location>
        <begin position="133"/>
        <end position="165"/>
    </location>
</feature>
<dbReference type="InterPro" id="IPR051616">
    <property type="entry name" value="Cul2-RING_E3_ligase_SR"/>
</dbReference>
<feature type="compositionally biased region" description="Basic and acidic residues" evidence="3">
    <location>
        <begin position="330"/>
        <end position="347"/>
    </location>
</feature>
<dbReference type="InterPro" id="IPR019734">
    <property type="entry name" value="TPR_rpt"/>
</dbReference>
<dbReference type="InterPro" id="IPR002110">
    <property type="entry name" value="Ankyrin_rpt"/>
</dbReference>
<dbReference type="PROSITE" id="PS50088">
    <property type="entry name" value="ANK_REPEAT"/>
    <property type="match status" value="5"/>
</dbReference>
<dbReference type="SMART" id="SM00248">
    <property type="entry name" value="ANK"/>
    <property type="match status" value="8"/>
</dbReference>
<keyword evidence="1" id="KW-0040">ANK repeat</keyword>
<feature type="repeat" description="ANK" evidence="1">
    <location>
        <begin position="236"/>
        <end position="268"/>
    </location>
</feature>
<dbReference type="Gene3D" id="1.25.40.20">
    <property type="entry name" value="Ankyrin repeat-containing domain"/>
    <property type="match status" value="2"/>
</dbReference>
<name>A0ABM1VA50_SOLPN</name>
<dbReference type="PANTHER" id="PTHR46224">
    <property type="entry name" value="ANKYRIN REPEAT FAMILY PROTEIN"/>
    <property type="match status" value="1"/>
</dbReference>
<evidence type="ECO:0000256" key="3">
    <source>
        <dbReference type="SAM" id="MobiDB-lite"/>
    </source>
</evidence>
<evidence type="ECO:0000313" key="4">
    <source>
        <dbReference type="Proteomes" id="UP000694930"/>
    </source>
</evidence>
<sequence length="479" mass="51950">MEMEYEIVCFDSFFHLPAPLTEAQKQVLAFLESACAGDVELFKKLAKGLDHDGKGLAATVAGVKDAEKRGSLHFAAGEGKIDLCKYLVDDLKMDVNERDKEGETPVLNAARHGHTATVQYLIDKGAEPAILSTSGAALHNAARNGHIELVEFFLSIGVDIDLQSDVGTPLMWAVGHRQKDVVKVLLDHHANFNQVGDDGMSPLQAAVAVDSFPCVELLVKAGANVNVMTGEGMWCGEMTPLLVAARKGNAESVKCLLQAGADPNFTDQDGYKPIHFAARSDSRECVEALLTVTSDTWGVCEWTVDGVIEFMKSEQGITEAGRQANKRPKKDLPEVSPEAKKKAADAKAKGDEAFDRKDFAAAKDAYTLAISYDPTDGTLFSSRSDCWFHLGQGESALTDAKACKRLGQDLAKAYYREGAALRLLKRFEEAANAFYRGIQIDPNDELITALQDAVAERDAETAKEIHDTGLELSCVSYKS</sequence>
<keyword evidence="2" id="KW-0802">TPR repeat</keyword>
<dbReference type="RefSeq" id="XP_027772618.1">
    <property type="nucleotide sequence ID" value="XM_027916817.1"/>
</dbReference>
<evidence type="ECO:0000256" key="2">
    <source>
        <dbReference type="PROSITE-ProRule" id="PRU00339"/>
    </source>
</evidence>
<feature type="repeat" description="ANK" evidence="1">
    <location>
        <begin position="198"/>
        <end position="230"/>
    </location>
</feature>
<feature type="repeat" description="ANK" evidence="1">
    <location>
        <begin position="101"/>
        <end position="133"/>
    </location>
</feature>
<dbReference type="InterPro" id="IPR011990">
    <property type="entry name" value="TPR-like_helical_dom_sf"/>
</dbReference>
<dbReference type="SUPFAM" id="SSF48452">
    <property type="entry name" value="TPR-like"/>
    <property type="match status" value="1"/>
</dbReference>
<dbReference type="PRINTS" id="PR01415">
    <property type="entry name" value="ANKYRIN"/>
</dbReference>
<evidence type="ECO:0000313" key="5">
    <source>
        <dbReference type="RefSeq" id="XP_027772618.1"/>
    </source>
</evidence>
<dbReference type="GeneID" id="107008474"/>
<dbReference type="SMART" id="SM00028">
    <property type="entry name" value="TPR"/>
    <property type="match status" value="2"/>
</dbReference>
<dbReference type="Proteomes" id="UP000694930">
    <property type="component" value="Chromosome 1"/>
</dbReference>
<evidence type="ECO:0000256" key="1">
    <source>
        <dbReference type="PROSITE-ProRule" id="PRU00023"/>
    </source>
</evidence>
<gene>
    <name evidence="5" type="primary">LOC107008474</name>
</gene>
<dbReference type="PROSITE" id="PS50297">
    <property type="entry name" value="ANK_REP_REGION"/>
    <property type="match status" value="4"/>
</dbReference>
<dbReference type="SUPFAM" id="SSF48403">
    <property type="entry name" value="Ankyrin repeat"/>
    <property type="match status" value="1"/>
</dbReference>
<dbReference type="PANTHER" id="PTHR46224:SF40">
    <property type="entry name" value="ANKYRIN REPEAT-CONTAINING PROTEIN"/>
    <property type="match status" value="1"/>
</dbReference>
<reference evidence="5" key="2">
    <citation type="submission" date="2025-08" db="UniProtKB">
        <authorList>
            <consortium name="RefSeq"/>
        </authorList>
    </citation>
    <scope>IDENTIFICATION</scope>
</reference>
<proteinExistence type="predicted"/>
<dbReference type="PROSITE" id="PS50293">
    <property type="entry name" value="TPR_REGION"/>
    <property type="match status" value="1"/>
</dbReference>
<dbReference type="Pfam" id="PF12796">
    <property type="entry name" value="Ank_2"/>
    <property type="match status" value="2"/>
</dbReference>
<protein>
    <submittedName>
        <fullName evidence="5">Ankyrin repeat domain-containing protein 50-like</fullName>
    </submittedName>
</protein>
<dbReference type="Gene3D" id="1.25.40.10">
    <property type="entry name" value="Tetratricopeptide repeat domain"/>
    <property type="match status" value="1"/>
</dbReference>
<dbReference type="InterPro" id="IPR036770">
    <property type="entry name" value="Ankyrin_rpt-contain_sf"/>
</dbReference>
<reference evidence="4" key="1">
    <citation type="journal article" date="2014" name="Nat. Genet.">
        <title>The genome of the stress-tolerant wild tomato species Solanum pennellii.</title>
        <authorList>
            <person name="Bolger A."/>
            <person name="Scossa F."/>
            <person name="Bolger M.E."/>
            <person name="Lanz C."/>
            <person name="Maumus F."/>
            <person name="Tohge T."/>
            <person name="Quesneville H."/>
            <person name="Alseekh S."/>
            <person name="Sorensen I."/>
            <person name="Lichtenstein G."/>
            <person name="Fich E.A."/>
            <person name="Conte M."/>
            <person name="Keller H."/>
            <person name="Schneeberger K."/>
            <person name="Schwacke R."/>
            <person name="Ofner I."/>
            <person name="Vrebalov J."/>
            <person name="Xu Y."/>
            <person name="Osorio S."/>
            <person name="Aflitos S.A."/>
            <person name="Schijlen E."/>
            <person name="Jimenez-Gomez J.M."/>
            <person name="Ryngajllo M."/>
            <person name="Kimura S."/>
            <person name="Kumar R."/>
            <person name="Koenig D."/>
            <person name="Headland L.R."/>
            <person name="Maloof J.N."/>
            <person name="Sinha N."/>
            <person name="van Ham R.C."/>
            <person name="Lankhorst R.K."/>
            <person name="Mao L."/>
            <person name="Vogel A."/>
            <person name="Arsova B."/>
            <person name="Panstruga R."/>
            <person name="Fei Z."/>
            <person name="Rose J.K."/>
            <person name="Zamir D."/>
            <person name="Carrari F."/>
            <person name="Giovannoni J.J."/>
            <person name="Weigel D."/>
            <person name="Usadel B."/>
            <person name="Fernie A.R."/>
        </authorList>
    </citation>
    <scope>NUCLEOTIDE SEQUENCE [LARGE SCALE GENOMIC DNA]</scope>
    <source>
        <strain evidence="4">cv. LA0716</strain>
    </source>
</reference>
<keyword evidence="4" id="KW-1185">Reference proteome</keyword>
<dbReference type="Pfam" id="PF00515">
    <property type="entry name" value="TPR_1"/>
    <property type="match status" value="1"/>
</dbReference>
<organism evidence="4 5">
    <name type="scientific">Solanum pennellii</name>
    <name type="common">Tomato</name>
    <name type="synonym">Lycopersicon pennellii</name>
    <dbReference type="NCBI Taxonomy" id="28526"/>
    <lineage>
        <taxon>Eukaryota</taxon>
        <taxon>Viridiplantae</taxon>
        <taxon>Streptophyta</taxon>
        <taxon>Embryophyta</taxon>
        <taxon>Tracheophyta</taxon>
        <taxon>Spermatophyta</taxon>
        <taxon>Magnoliopsida</taxon>
        <taxon>eudicotyledons</taxon>
        <taxon>Gunneridae</taxon>
        <taxon>Pentapetalae</taxon>
        <taxon>asterids</taxon>
        <taxon>lamiids</taxon>
        <taxon>Solanales</taxon>
        <taxon>Solanaceae</taxon>
        <taxon>Solanoideae</taxon>
        <taxon>Solaneae</taxon>
        <taxon>Solanum</taxon>
        <taxon>Solanum subgen. Lycopersicon</taxon>
    </lineage>
</organism>
<feature type="region of interest" description="Disordered" evidence="3">
    <location>
        <begin position="319"/>
        <end position="347"/>
    </location>
</feature>
<feature type="repeat" description="TPR" evidence="2">
    <location>
        <begin position="411"/>
        <end position="444"/>
    </location>
</feature>
<dbReference type="Pfam" id="PF13637">
    <property type="entry name" value="Ank_4"/>
    <property type="match status" value="1"/>
</dbReference>